<dbReference type="NCBIfam" id="TIGR03915">
    <property type="entry name" value="SAM_7_link_chp"/>
    <property type="match status" value="1"/>
</dbReference>
<dbReference type="EMBL" id="JBHRTS010000001">
    <property type="protein sequence ID" value="MFC3192661.1"/>
    <property type="molecule type" value="Genomic_DNA"/>
</dbReference>
<comment type="caution">
    <text evidence="3">The sequence shown here is derived from an EMBL/GenBank/DDBJ whole genome shotgun (WGS) entry which is preliminary data.</text>
</comment>
<feature type="compositionally biased region" description="Basic and acidic residues" evidence="1">
    <location>
        <begin position="263"/>
        <end position="295"/>
    </location>
</feature>
<evidence type="ECO:0000256" key="1">
    <source>
        <dbReference type="SAM" id="MobiDB-lite"/>
    </source>
</evidence>
<organism evidence="3 4">
    <name type="scientific">Marinicella sediminis</name>
    <dbReference type="NCBI Taxonomy" id="1792834"/>
    <lineage>
        <taxon>Bacteria</taxon>
        <taxon>Pseudomonadati</taxon>
        <taxon>Pseudomonadota</taxon>
        <taxon>Gammaproteobacteria</taxon>
        <taxon>Lysobacterales</taxon>
        <taxon>Marinicellaceae</taxon>
        <taxon>Marinicella</taxon>
    </lineage>
</organism>
<keyword evidence="4" id="KW-1185">Reference proteome</keyword>
<sequence>MNIDGVRDFKTWRQHARDLLRQQVHPTTINWAGDQQTQLAFAEPIQIQESTSAYPPTKTQVPANFLKLARAAACYRDDDRWALLYSLLWRLTHDEPHLLHLITDPEVRRLRHMAQAVRRDAHKMHAFVRFKKQQIDGQDWYVAWFEPNHLIVPDTADFFIRRFNTMNWSILTPDACAHWDQQQLKLTEGCEKPTDIDCTGDDMDDYWRQYYRHIFNPARLKTRAMQSEMPKKYWHNLPEAELINELTQGSGQLTEQMLRNATRHPDHLRQKSKRLREQQDRIRAKNEILNHPITE</sequence>
<evidence type="ECO:0000259" key="2">
    <source>
        <dbReference type="Pfam" id="PF13566"/>
    </source>
</evidence>
<evidence type="ECO:0000313" key="3">
    <source>
        <dbReference type="EMBL" id="MFC3192661.1"/>
    </source>
</evidence>
<feature type="domain" description="DUF4130" evidence="2">
    <location>
        <begin position="79"/>
        <end position="239"/>
    </location>
</feature>
<feature type="region of interest" description="Disordered" evidence="1">
    <location>
        <begin position="261"/>
        <end position="295"/>
    </location>
</feature>
<dbReference type="InterPro" id="IPR023875">
    <property type="entry name" value="DNA_repair_put"/>
</dbReference>
<dbReference type="InterPro" id="IPR025404">
    <property type="entry name" value="DUF4130"/>
</dbReference>
<accession>A0ABV7J3E7</accession>
<dbReference type="Proteomes" id="UP001595533">
    <property type="component" value="Unassembled WGS sequence"/>
</dbReference>
<evidence type="ECO:0000313" key="4">
    <source>
        <dbReference type="Proteomes" id="UP001595533"/>
    </source>
</evidence>
<reference evidence="4" key="1">
    <citation type="journal article" date="2019" name="Int. J. Syst. Evol. Microbiol.">
        <title>The Global Catalogue of Microorganisms (GCM) 10K type strain sequencing project: providing services to taxonomists for standard genome sequencing and annotation.</title>
        <authorList>
            <consortium name="The Broad Institute Genomics Platform"/>
            <consortium name="The Broad Institute Genome Sequencing Center for Infectious Disease"/>
            <person name="Wu L."/>
            <person name="Ma J."/>
        </authorList>
    </citation>
    <scope>NUCLEOTIDE SEQUENCE [LARGE SCALE GENOMIC DNA]</scope>
    <source>
        <strain evidence="4">KCTC 42953</strain>
    </source>
</reference>
<dbReference type="Pfam" id="PF13566">
    <property type="entry name" value="DUF4130"/>
    <property type="match status" value="1"/>
</dbReference>
<protein>
    <submittedName>
        <fullName evidence="3">TIGR03915 family putative DNA repair protein</fullName>
    </submittedName>
</protein>
<name>A0ABV7J3E7_9GAMM</name>
<proteinExistence type="predicted"/>
<dbReference type="RefSeq" id="WP_077412803.1">
    <property type="nucleotide sequence ID" value="NZ_JBHRTS010000001.1"/>
</dbReference>
<gene>
    <name evidence="3" type="ORF">ACFODZ_00275</name>
</gene>